<evidence type="ECO:0000313" key="1">
    <source>
        <dbReference type="EMBL" id="MFF3337357.1"/>
    </source>
</evidence>
<dbReference type="InterPro" id="IPR014710">
    <property type="entry name" value="RmlC-like_jellyroll"/>
</dbReference>
<dbReference type="Gene3D" id="2.60.120.10">
    <property type="entry name" value="Jelly Rolls"/>
    <property type="match status" value="1"/>
</dbReference>
<accession>A0ABW6R796</accession>
<organism evidence="1 2">
    <name type="scientific">Streptomyces flavidovirens</name>
    <dbReference type="NCBI Taxonomy" id="67298"/>
    <lineage>
        <taxon>Bacteria</taxon>
        <taxon>Bacillati</taxon>
        <taxon>Actinomycetota</taxon>
        <taxon>Actinomycetes</taxon>
        <taxon>Kitasatosporales</taxon>
        <taxon>Streptomycetaceae</taxon>
        <taxon>Streptomyces</taxon>
    </lineage>
</organism>
<dbReference type="RefSeq" id="WP_355716690.1">
    <property type="nucleotide sequence ID" value="NZ_JBEXNP010000004.1"/>
</dbReference>
<reference evidence="1 2" key="1">
    <citation type="submission" date="2024-10" db="EMBL/GenBank/DDBJ databases">
        <title>The Natural Products Discovery Center: Release of the First 8490 Sequenced Strains for Exploring Actinobacteria Biosynthetic Diversity.</title>
        <authorList>
            <person name="Kalkreuter E."/>
            <person name="Kautsar S.A."/>
            <person name="Yang D."/>
            <person name="Bader C.D."/>
            <person name="Teijaro C.N."/>
            <person name="Fluegel L."/>
            <person name="Davis C.M."/>
            <person name="Simpson J.R."/>
            <person name="Lauterbach L."/>
            <person name="Steele A.D."/>
            <person name="Gui C."/>
            <person name="Meng S."/>
            <person name="Li G."/>
            <person name="Viehrig K."/>
            <person name="Ye F."/>
            <person name="Su P."/>
            <person name="Kiefer A.F."/>
            <person name="Nichols A."/>
            <person name="Cepeda A.J."/>
            <person name="Yan W."/>
            <person name="Fan B."/>
            <person name="Jiang Y."/>
            <person name="Adhikari A."/>
            <person name="Zheng C.-J."/>
            <person name="Schuster L."/>
            <person name="Cowan T.M."/>
            <person name="Smanski M.J."/>
            <person name="Chevrette M.G."/>
            <person name="De Carvalho L.P.S."/>
            <person name="Shen B."/>
        </authorList>
    </citation>
    <scope>NUCLEOTIDE SEQUENCE [LARGE SCALE GENOMIC DNA]</scope>
    <source>
        <strain evidence="1 2">NPDC003029</strain>
    </source>
</reference>
<dbReference type="Pfam" id="PF05962">
    <property type="entry name" value="HutD"/>
    <property type="match status" value="1"/>
</dbReference>
<keyword evidence="2" id="KW-1185">Reference proteome</keyword>
<name>A0ABW6R796_9ACTN</name>
<proteinExistence type="predicted"/>
<dbReference type="InterPro" id="IPR011051">
    <property type="entry name" value="RmlC_Cupin_sf"/>
</dbReference>
<dbReference type="Proteomes" id="UP001601976">
    <property type="component" value="Unassembled WGS sequence"/>
</dbReference>
<dbReference type="CDD" id="cd20293">
    <property type="entry name" value="cupin_HutD_N"/>
    <property type="match status" value="1"/>
</dbReference>
<comment type="caution">
    <text evidence="1">The sequence shown here is derived from an EMBL/GenBank/DDBJ whole genome shotgun (WGS) entry which is preliminary data.</text>
</comment>
<gene>
    <name evidence="1" type="ORF">ACFYWW_01290</name>
</gene>
<protein>
    <submittedName>
        <fullName evidence="1">HutD family protein</fullName>
    </submittedName>
</protein>
<dbReference type="PANTHER" id="PTHR37943:SF1">
    <property type="entry name" value="PROTEIN VES"/>
    <property type="match status" value="1"/>
</dbReference>
<dbReference type="PANTHER" id="PTHR37943">
    <property type="entry name" value="PROTEIN VES"/>
    <property type="match status" value="1"/>
</dbReference>
<evidence type="ECO:0000313" key="2">
    <source>
        <dbReference type="Proteomes" id="UP001601976"/>
    </source>
</evidence>
<dbReference type="SUPFAM" id="SSF51182">
    <property type="entry name" value="RmlC-like cupins"/>
    <property type="match status" value="1"/>
</dbReference>
<sequence>MTVQVLRAADREAVAWKNGGGVTREIAASPEGAGMADFDWRISLAEVEADGPFSAFSEVDRILTMAEGAGMDLVVGGERRLVDQCYVPQDFPGDVATDCRLLDGGVVNFNVMHRRGRTTARVGVVRGGLDVAVPPNGTVVIVALDGTASFDSITLAPYDAAMTGSPGALSAQGHAAVVTLTPTLTLTTG</sequence>
<dbReference type="InterPro" id="IPR010282">
    <property type="entry name" value="Uncharacterised_HutD/Ves"/>
</dbReference>
<dbReference type="EMBL" id="JBIAPK010000001">
    <property type="protein sequence ID" value="MFF3337357.1"/>
    <property type="molecule type" value="Genomic_DNA"/>
</dbReference>